<dbReference type="RefSeq" id="WP_274261147.1">
    <property type="nucleotide sequence ID" value="NZ_CP117884.1"/>
</dbReference>
<reference evidence="2 3" key="1">
    <citation type="submission" date="2023-02" db="EMBL/GenBank/DDBJ databases">
        <title>Genome sequence of Lacticaseibacillus sp. KACC 23028.</title>
        <authorList>
            <person name="Kim S."/>
            <person name="Heo J."/>
            <person name="Kwon S.-W."/>
        </authorList>
    </citation>
    <scope>NUCLEOTIDE SEQUENCE [LARGE SCALE GENOMIC DNA]</scope>
    <source>
        <strain evidence="2 3">KACC 23028</strain>
    </source>
</reference>
<dbReference type="EMBL" id="CP117884">
    <property type="protein sequence ID" value="WDF83174.1"/>
    <property type="molecule type" value="Genomic_DNA"/>
</dbReference>
<name>A0ABY7WSL8_9LACO</name>
<feature type="transmembrane region" description="Helical" evidence="1">
    <location>
        <begin position="25"/>
        <end position="42"/>
    </location>
</feature>
<sequence>MLTALDLVNRLLNYFNIQDKPKGKVFTVVAFVANFYILYVALNNLRFAGYRWRGVLYMALFLVFLYFIFLNFLYYFTNKKFKYDISPKIEKALGGNAKVHKEAVEAFTKVDQPSSGVFAEDEMLPSSVTINHNQQLALDKLVDAMVHEGIVTTNYQGLDDDALARVATDTKGPLLAIGAPVPLPFFELRHTLDNRYVIIAGLNSLDYNEIATVTKVGISPIDRAAEQYSLAAASVTLTGGQQKELGRSGMQEYSEKYSINVRIAYKNPNESVQ</sequence>
<evidence type="ECO:0000313" key="2">
    <source>
        <dbReference type="EMBL" id="WDF83174.1"/>
    </source>
</evidence>
<protein>
    <submittedName>
        <fullName evidence="2">Uncharacterized protein</fullName>
    </submittedName>
</protein>
<organism evidence="2 3">
    <name type="scientific">Lacticaseibacillus pabuli</name>
    <dbReference type="NCBI Taxonomy" id="3025672"/>
    <lineage>
        <taxon>Bacteria</taxon>
        <taxon>Bacillati</taxon>
        <taxon>Bacillota</taxon>
        <taxon>Bacilli</taxon>
        <taxon>Lactobacillales</taxon>
        <taxon>Lactobacillaceae</taxon>
        <taxon>Lacticaseibacillus</taxon>
    </lineage>
</organism>
<dbReference type="InterPro" id="IPR046503">
    <property type="entry name" value="DUF6681"/>
</dbReference>
<keyword evidence="1" id="KW-0472">Membrane</keyword>
<keyword evidence="3" id="KW-1185">Reference proteome</keyword>
<evidence type="ECO:0000256" key="1">
    <source>
        <dbReference type="SAM" id="Phobius"/>
    </source>
</evidence>
<evidence type="ECO:0000313" key="3">
    <source>
        <dbReference type="Proteomes" id="UP001220377"/>
    </source>
</evidence>
<keyword evidence="1" id="KW-0812">Transmembrane</keyword>
<gene>
    <name evidence="2" type="ORF">PQ472_02760</name>
</gene>
<proteinExistence type="predicted"/>
<dbReference type="Pfam" id="PF20386">
    <property type="entry name" value="DUF6681"/>
    <property type="match status" value="1"/>
</dbReference>
<keyword evidence="1" id="KW-1133">Transmembrane helix</keyword>
<accession>A0ABY7WSL8</accession>
<feature type="transmembrane region" description="Helical" evidence="1">
    <location>
        <begin position="54"/>
        <end position="76"/>
    </location>
</feature>
<dbReference type="Proteomes" id="UP001220377">
    <property type="component" value="Chromosome"/>
</dbReference>